<name>X0SH47_9ZZZZ</name>
<comment type="caution">
    <text evidence="1">The sequence shown here is derived from an EMBL/GenBank/DDBJ whole genome shotgun (WGS) entry which is preliminary data.</text>
</comment>
<dbReference type="AlphaFoldDB" id="X0SH47"/>
<sequence>MKETKISKEEEVKKAVATLTDVSISMSSVELTQTAGGEIRPKIKVYNIDPVYAEKEAVAIMERLQKRFKVDK</sequence>
<reference evidence="1" key="1">
    <citation type="journal article" date="2014" name="Front. Microbiol.">
        <title>High frequency of phylogenetically diverse reductive dehalogenase-homologous genes in deep subseafloor sedimentary metagenomes.</title>
        <authorList>
            <person name="Kawai M."/>
            <person name="Futagami T."/>
            <person name="Toyoda A."/>
            <person name="Takaki Y."/>
            <person name="Nishi S."/>
            <person name="Hori S."/>
            <person name="Arai W."/>
            <person name="Tsubouchi T."/>
            <person name="Morono Y."/>
            <person name="Uchiyama I."/>
            <person name="Ito T."/>
            <person name="Fujiyama A."/>
            <person name="Inagaki F."/>
            <person name="Takami H."/>
        </authorList>
    </citation>
    <scope>NUCLEOTIDE SEQUENCE</scope>
    <source>
        <strain evidence="1">Expedition CK06-06</strain>
    </source>
</reference>
<accession>X0SH47</accession>
<proteinExistence type="predicted"/>
<organism evidence="1">
    <name type="scientific">marine sediment metagenome</name>
    <dbReference type="NCBI Taxonomy" id="412755"/>
    <lineage>
        <taxon>unclassified sequences</taxon>
        <taxon>metagenomes</taxon>
        <taxon>ecological metagenomes</taxon>
    </lineage>
</organism>
<protein>
    <submittedName>
        <fullName evidence="1">Uncharacterized protein</fullName>
    </submittedName>
</protein>
<gene>
    <name evidence="1" type="ORF">S01H1_03819</name>
</gene>
<dbReference type="EMBL" id="BARS01002049">
    <property type="protein sequence ID" value="GAF80353.1"/>
    <property type="molecule type" value="Genomic_DNA"/>
</dbReference>
<evidence type="ECO:0000313" key="1">
    <source>
        <dbReference type="EMBL" id="GAF80353.1"/>
    </source>
</evidence>